<accession>A0A2N9G971</accession>
<proteinExistence type="predicted"/>
<name>A0A2N9G971_FAGSY</name>
<dbReference type="AlphaFoldDB" id="A0A2N9G971"/>
<evidence type="ECO:0000313" key="3">
    <source>
        <dbReference type="EMBL" id="SPC96073.1"/>
    </source>
</evidence>
<evidence type="ECO:0000256" key="1">
    <source>
        <dbReference type="SAM" id="MobiDB-lite"/>
    </source>
</evidence>
<feature type="chain" id="PRO_5014627671" evidence="2">
    <location>
        <begin position="21"/>
        <end position="87"/>
    </location>
</feature>
<organism evidence="3">
    <name type="scientific">Fagus sylvatica</name>
    <name type="common">Beechnut</name>
    <dbReference type="NCBI Taxonomy" id="28930"/>
    <lineage>
        <taxon>Eukaryota</taxon>
        <taxon>Viridiplantae</taxon>
        <taxon>Streptophyta</taxon>
        <taxon>Embryophyta</taxon>
        <taxon>Tracheophyta</taxon>
        <taxon>Spermatophyta</taxon>
        <taxon>Magnoliopsida</taxon>
        <taxon>eudicotyledons</taxon>
        <taxon>Gunneridae</taxon>
        <taxon>Pentapetalae</taxon>
        <taxon>rosids</taxon>
        <taxon>fabids</taxon>
        <taxon>Fagales</taxon>
        <taxon>Fagaceae</taxon>
        <taxon>Fagus</taxon>
    </lineage>
</organism>
<feature type="region of interest" description="Disordered" evidence="1">
    <location>
        <begin position="49"/>
        <end position="87"/>
    </location>
</feature>
<dbReference type="EMBL" id="OIVN01001635">
    <property type="protein sequence ID" value="SPC96073.1"/>
    <property type="molecule type" value="Genomic_DNA"/>
</dbReference>
<keyword evidence="2" id="KW-0732">Signal</keyword>
<gene>
    <name evidence="3" type="ORF">FSB_LOCUS23955</name>
</gene>
<reference evidence="3" key="1">
    <citation type="submission" date="2018-02" db="EMBL/GenBank/DDBJ databases">
        <authorList>
            <person name="Cohen D.B."/>
            <person name="Kent A.D."/>
        </authorList>
    </citation>
    <scope>NUCLEOTIDE SEQUENCE</scope>
</reference>
<evidence type="ECO:0000256" key="2">
    <source>
        <dbReference type="SAM" id="SignalP"/>
    </source>
</evidence>
<feature type="compositionally biased region" description="Polar residues" evidence="1">
    <location>
        <begin position="70"/>
        <end position="87"/>
    </location>
</feature>
<protein>
    <submittedName>
        <fullName evidence="3">Uncharacterized protein</fullName>
    </submittedName>
</protein>
<feature type="signal peptide" evidence="2">
    <location>
        <begin position="1"/>
        <end position="20"/>
    </location>
</feature>
<sequence>MKIWSRALAALIVALSLILSSWPNGYQANARPLTQASSFSVSSPQAFKDLQRESKKPYKQLDSSFRKIPPSTSNPTQNKSNPPSDGS</sequence>